<evidence type="ECO:0000256" key="2">
    <source>
        <dbReference type="SAM" id="Phobius"/>
    </source>
</evidence>
<dbReference type="Proteomes" id="UP001305647">
    <property type="component" value="Unassembled WGS sequence"/>
</dbReference>
<gene>
    <name evidence="3" type="ORF">N658DRAFT_479306</name>
</gene>
<reference evidence="3" key="2">
    <citation type="submission" date="2023-05" db="EMBL/GenBank/DDBJ databases">
        <authorList>
            <consortium name="Lawrence Berkeley National Laboratory"/>
            <person name="Steindorff A."/>
            <person name="Hensen N."/>
            <person name="Bonometti L."/>
            <person name="Westerberg I."/>
            <person name="Brannstrom I.O."/>
            <person name="Guillou S."/>
            <person name="Cros-Aarteil S."/>
            <person name="Calhoun S."/>
            <person name="Haridas S."/>
            <person name="Kuo A."/>
            <person name="Mondo S."/>
            <person name="Pangilinan J."/>
            <person name="Riley R."/>
            <person name="Labutti K."/>
            <person name="Andreopoulos B."/>
            <person name="Lipzen A."/>
            <person name="Chen C."/>
            <person name="Yanf M."/>
            <person name="Daum C."/>
            <person name="Ng V."/>
            <person name="Clum A."/>
            <person name="Ohm R."/>
            <person name="Martin F."/>
            <person name="Silar P."/>
            <person name="Natvig D."/>
            <person name="Lalanne C."/>
            <person name="Gautier V."/>
            <person name="Ament-Velasquez S.L."/>
            <person name="Kruys A."/>
            <person name="Hutchinson M.I."/>
            <person name="Powell A.J."/>
            <person name="Barry K."/>
            <person name="Miller A.N."/>
            <person name="Grigoriev I.V."/>
            <person name="Debuchy R."/>
            <person name="Gladieux P."/>
            <person name="Thoren M.H."/>
            <person name="Johannesson H."/>
        </authorList>
    </citation>
    <scope>NUCLEOTIDE SEQUENCE</scope>
    <source>
        <strain evidence="3">CBS 757.83</strain>
    </source>
</reference>
<name>A0AAN6SY82_9PEZI</name>
<feature type="compositionally biased region" description="Basic and acidic residues" evidence="1">
    <location>
        <begin position="11"/>
        <end position="37"/>
    </location>
</feature>
<keyword evidence="2" id="KW-0472">Membrane</keyword>
<evidence type="ECO:0000313" key="3">
    <source>
        <dbReference type="EMBL" id="KAK4097257.1"/>
    </source>
</evidence>
<feature type="region of interest" description="Disordered" evidence="1">
    <location>
        <begin position="357"/>
        <end position="443"/>
    </location>
</feature>
<feature type="transmembrane region" description="Helical" evidence="2">
    <location>
        <begin position="198"/>
        <end position="220"/>
    </location>
</feature>
<feature type="compositionally biased region" description="Basic and acidic residues" evidence="1">
    <location>
        <begin position="45"/>
        <end position="54"/>
    </location>
</feature>
<evidence type="ECO:0000313" key="4">
    <source>
        <dbReference type="Proteomes" id="UP001305647"/>
    </source>
</evidence>
<feature type="compositionally biased region" description="Pro residues" evidence="1">
    <location>
        <begin position="59"/>
        <end position="69"/>
    </location>
</feature>
<organism evidence="3 4">
    <name type="scientific">Parathielavia hyrcaniae</name>
    <dbReference type="NCBI Taxonomy" id="113614"/>
    <lineage>
        <taxon>Eukaryota</taxon>
        <taxon>Fungi</taxon>
        <taxon>Dikarya</taxon>
        <taxon>Ascomycota</taxon>
        <taxon>Pezizomycotina</taxon>
        <taxon>Sordariomycetes</taxon>
        <taxon>Sordariomycetidae</taxon>
        <taxon>Sordariales</taxon>
        <taxon>Chaetomiaceae</taxon>
        <taxon>Parathielavia</taxon>
    </lineage>
</organism>
<feature type="region of interest" description="Disordered" evidence="1">
    <location>
        <begin position="305"/>
        <end position="345"/>
    </location>
</feature>
<dbReference type="EMBL" id="MU863680">
    <property type="protein sequence ID" value="KAK4097257.1"/>
    <property type="molecule type" value="Genomic_DNA"/>
</dbReference>
<sequence>MAGDETTATEPRPKEYSQEEEKVQAKDHSQEEEKVLAKDVTGSEQIERGTDQHIARQLPRPPSQAPLPPSHLETRKNQPLPPPPPQGVHFGPLPYNNAFNGPDGASVDFERPFHPRWHKTKLALLSLSLIVSAVIFGMAIAICLFNAPYYLQVSGPGPAEIELSTSGSAAGLAVLVTAGEFLTTLLSRRREGLPAGSLVAFHLLIWLLALVAVVVSAIYATDSHAWYNYSRSDRIVLLSQQQVYQQVLLAFDCILLAIHFVLFVGACVETSRAERAKKTVFVQVPVPVDGTYPAGPYPAGFDPRRSFVPPPGWQPGQYPAPLMTQMPQHAGGGTDPAHPPPAVVYGGYYAPPPHNAAWAASHQQQGNATSQGYYAPAPAPDLPPRRASNSAPNSRREPLAPALASSSGSRRSQRLSQSHQAAAPPPEPQGQANAGEQSPERNA</sequence>
<feature type="region of interest" description="Disordered" evidence="1">
    <location>
        <begin position="1"/>
        <end position="93"/>
    </location>
</feature>
<keyword evidence="2" id="KW-0812">Transmembrane</keyword>
<feature type="compositionally biased region" description="Polar residues" evidence="1">
    <location>
        <begin position="361"/>
        <end position="372"/>
    </location>
</feature>
<reference evidence="3" key="1">
    <citation type="journal article" date="2023" name="Mol. Phylogenet. Evol.">
        <title>Genome-scale phylogeny and comparative genomics of the fungal order Sordariales.</title>
        <authorList>
            <person name="Hensen N."/>
            <person name="Bonometti L."/>
            <person name="Westerberg I."/>
            <person name="Brannstrom I.O."/>
            <person name="Guillou S."/>
            <person name="Cros-Aarteil S."/>
            <person name="Calhoun S."/>
            <person name="Haridas S."/>
            <person name="Kuo A."/>
            <person name="Mondo S."/>
            <person name="Pangilinan J."/>
            <person name="Riley R."/>
            <person name="LaButti K."/>
            <person name="Andreopoulos B."/>
            <person name="Lipzen A."/>
            <person name="Chen C."/>
            <person name="Yan M."/>
            <person name="Daum C."/>
            <person name="Ng V."/>
            <person name="Clum A."/>
            <person name="Steindorff A."/>
            <person name="Ohm R.A."/>
            <person name="Martin F."/>
            <person name="Silar P."/>
            <person name="Natvig D.O."/>
            <person name="Lalanne C."/>
            <person name="Gautier V."/>
            <person name="Ament-Velasquez S.L."/>
            <person name="Kruys A."/>
            <person name="Hutchinson M.I."/>
            <person name="Powell A.J."/>
            <person name="Barry K."/>
            <person name="Miller A.N."/>
            <person name="Grigoriev I.V."/>
            <person name="Debuchy R."/>
            <person name="Gladieux P."/>
            <person name="Hiltunen Thoren M."/>
            <person name="Johannesson H."/>
        </authorList>
    </citation>
    <scope>NUCLEOTIDE SEQUENCE</scope>
    <source>
        <strain evidence="3">CBS 757.83</strain>
    </source>
</reference>
<keyword evidence="2" id="KW-1133">Transmembrane helix</keyword>
<dbReference type="AlphaFoldDB" id="A0AAN6SY82"/>
<feature type="compositionally biased region" description="Low complexity" evidence="1">
    <location>
        <begin position="385"/>
        <end position="422"/>
    </location>
</feature>
<feature type="transmembrane region" description="Helical" evidence="2">
    <location>
        <begin position="247"/>
        <end position="268"/>
    </location>
</feature>
<accession>A0AAN6SY82</accession>
<feature type="transmembrane region" description="Helical" evidence="2">
    <location>
        <begin position="122"/>
        <end position="147"/>
    </location>
</feature>
<evidence type="ECO:0000256" key="1">
    <source>
        <dbReference type="SAM" id="MobiDB-lite"/>
    </source>
</evidence>
<feature type="transmembrane region" description="Helical" evidence="2">
    <location>
        <begin position="167"/>
        <end position="186"/>
    </location>
</feature>
<comment type="caution">
    <text evidence="3">The sequence shown here is derived from an EMBL/GenBank/DDBJ whole genome shotgun (WGS) entry which is preliminary data.</text>
</comment>
<proteinExistence type="predicted"/>
<protein>
    <submittedName>
        <fullName evidence="3">Uncharacterized protein</fullName>
    </submittedName>
</protein>
<keyword evidence="4" id="KW-1185">Reference proteome</keyword>